<evidence type="ECO:0008006" key="4">
    <source>
        <dbReference type="Google" id="ProtNLM"/>
    </source>
</evidence>
<evidence type="ECO:0000313" key="3">
    <source>
        <dbReference type="Proteomes" id="UP000193335"/>
    </source>
</evidence>
<feature type="compositionally biased region" description="Polar residues" evidence="1">
    <location>
        <begin position="768"/>
        <end position="779"/>
    </location>
</feature>
<reference evidence="2 3" key="1">
    <citation type="submission" date="2017-03" db="EMBL/GenBank/DDBJ databases">
        <title>Whole genome sequences of fourteen strains of Bradyrhizobium canariense and one strain of Bradyrhizobium japonicum isolated from Lupinus (Papilionoideae: Genisteae) species in Algeria.</title>
        <authorList>
            <person name="Crovadore J."/>
            <person name="Chekireb D."/>
            <person name="Brachmann A."/>
            <person name="Chablais R."/>
            <person name="Cochard B."/>
            <person name="Lefort F."/>
        </authorList>
    </citation>
    <scope>NUCLEOTIDE SEQUENCE [LARGE SCALE GENOMIC DNA]</scope>
    <source>
        <strain evidence="2 3">UBMA197</strain>
    </source>
</reference>
<name>A0A1Y2JNE8_BRAJP</name>
<feature type="region of interest" description="Disordered" evidence="1">
    <location>
        <begin position="432"/>
        <end position="471"/>
    </location>
</feature>
<proteinExistence type="predicted"/>
<dbReference type="AlphaFoldDB" id="A0A1Y2JNE8"/>
<feature type="region of interest" description="Disordered" evidence="1">
    <location>
        <begin position="629"/>
        <end position="652"/>
    </location>
</feature>
<dbReference type="EMBL" id="NAFL01000255">
    <property type="protein sequence ID" value="OSJ31551.1"/>
    <property type="molecule type" value="Genomic_DNA"/>
</dbReference>
<evidence type="ECO:0000256" key="1">
    <source>
        <dbReference type="SAM" id="MobiDB-lite"/>
    </source>
</evidence>
<protein>
    <recommendedName>
        <fullName evidence="4">Peptidase C51 domain-containing protein</fullName>
    </recommendedName>
</protein>
<dbReference type="Proteomes" id="UP000193335">
    <property type="component" value="Unassembled WGS sequence"/>
</dbReference>
<feature type="compositionally biased region" description="Gly residues" evidence="1">
    <location>
        <begin position="432"/>
        <end position="455"/>
    </location>
</feature>
<gene>
    <name evidence="2" type="ORF">BSZ19_21950</name>
</gene>
<accession>A0A1Y2JNE8</accession>
<comment type="caution">
    <text evidence="2">The sequence shown here is derived from an EMBL/GenBank/DDBJ whole genome shotgun (WGS) entry which is preliminary data.</text>
</comment>
<dbReference type="RefSeq" id="WP_085401655.1">
    <property type="nucleotide sequence ID" value="NZ_NAFL01000255.1"/>
</dbReference>
<evidence type="ECO:0000313" key="2">
    <source>
        <dbReference type="EMBL" id="OSJ31551.1"/>
    </source>
</evidence>
<sequence>MVDDVLRMRATVVSEQALAELRKIGREIGIVGQRGAPGIKTINTEFARLGTTVKTVGREITSAVPALGALGFGAAGVGLALGQLGRTLADASKRVVQLKYASKELGISERDLRAWQVTAQKAGVSAQSMMSGMEAFKKTTDGLRYNIGGARDELYAMGAGPIVQRMQAATTQAEKMKVAFDFKEQLQKAEPSGFKARMFFDQIGLGADKARLSYEQFTTAQAKIKPVSKEDQEKAQKFADSLIDLGEAWNHLVTTTGVQLFPGLTKTIDALTTVLEKIEAIDRAWFKFAQGPSGKGTLLGKIVPGYDYQPNLNPRSGYRPPSAPTPDVPAGDALKNFMQPRNVNPRSGYKPTAFGDGFGGGSDLSEGSRMVKDGVFAALVEFQSYVQTGGAPAGGGFTPATFGGSAGAASARAGGGAASFGGSGYTNLTPGAGGGGSGGGGGGAQPGGSGTGTSGPSGATSSTGELPGSVPKDVMQEARNMLSRGATGGQLQQFMTEKGYPRSGAWCGQFAASVVKSAGGAPPKGAAVASNWLNWGQHVDPADVKEGDVAVRKTSRYGGMVQPGQTGGHVAFAGGAVKGGKFEMVGGNQGGIRQGVNASQYEFRRGSAGPTAAGGSAEDRKVVKGSYFGSAPDWPSDPTEPAGRPTAGGFENTMPGIALPADQYGKPRGQMYEVTGPDGKTMLLPHIDSGPHRRTGRGIDITAAGAAAMGYTSKTFPTDGGFSYRRVDEQIAGRQEVSGNVNVKIESNGTAARGSATADGLWQQSTIENYKQMQPTSAPANVAEAGP</sequence>
<feature type="region of interest" description="Disordered" evidence="1">
    <location>
        <begin position="768"/>
        <end position="787"/>
    </location>
</feature>
<organism evidence="2 3">
    <name type="scientific">Bradyrhizobium japonicum</name>
    <dbReference type="NCBI Taxonomy" id="375"/>
    <lineage>
        <taxon>Bacteria</taxon>
        <taxon>Pseudomonadati</taxon>
        <taxon>Pseudomonadota</taxon>
        <taxon>Alphaproteobacteria</taxon>
        <taxon>Hyphomicrobiales</taxon>
        <taxon>Nitrobacteraceae</taxon>
        <taxon>Bradyrhizobium</taxon>
    </lineage>
</organism>